<keyword evidence="10" id="KW-0969">Cilium</keyword>
<evidence type="ECO:0000259" key="6">
    <source>
        <dbReference type="Pfam" id="PF00460"/>
    </source>
</evidence>
<evidence type="ECO:0000256" key="3">
    <source>
        <dbReference type="ARBA" id="ARBA00019015"/>
    </source>
</evidence>
<dbReference type="Proteomes" id="UP000295106">
    <property type="component" value="Unassembled WGS sequence"/>
</dbReference>
<dbReference type="PANTHER" id="PTHR30435">
    <property type="entry name" value="FLAGELLAR PROTEIN"/>
    <property type="match status" value="1"/>
</dbReference>
<comment type="subcellular location">
    <subcellularLocation>
        <location evidence="1 5">Bacterial flagellum basal body</location>
    </subcellularLocation>
</comment>
<comment type="function">
    <text evidence="5">A flexible structure which links the flagellar filament to the drive apparatus in the basal body.</text>
</comment>
<evidence type="ECO:0000259" key="8">
    <source>
        <dbReference type="Pfam" id="PF07559"/>
    </source>
</evidence>
<comment type="similarity">
    <text evidence="2 5">Belongs to the flagella basal body rod proteins family.</text>
</comment>
<evidence type="ECO:0000259" key="7">
    <source>
        <dbReference type="Pfam" id="PF06429"/>
    </source>
</evidence>
<dbReference type="InterPro" id="IPR010930">
    <property type="entry name" value="Flg_bb/hook_C_dom"/>
</dbReference>
<evidence type="ECO:0000256" key="5">
    <source>
        <dbReference type="RuleBase" id="RU362116"/>
    </source>
</evidence>
<dbReference type="InterPro" id="IPR001444">
    <property type="entry name" value="Flag_bb_rod_N"/>
</dbReference>
<dbReference type="GO" id="GO:0009425">
    <property type="term" value="C:bacterial-type flagellum basal body"/>
    <property type="evidence" value="ECO:0007669"/>
    <property type="project" value="UniProtKB-SubCell"/>
</dbReference>
<evidence type="ECO:0000313" key="10">
    <source>
        <dbReference type="EMBL" id="TCP03527.1"/>
    </source>
</evidence>
<dbReference type="EMBL" id="SLXD01000004">
    <property type="protein sequence ID" value="TCP03527.1"/>
    <property type="molecule type" value="Genomic_DNA"/>
</dbReference>
<gene>
    <name evidence="10" type="ORF">EV684_104250</name>
</gene>
<sequence length="394" mass="40016">MSFTIALSGISAVTSGLDVISNNIANAGTVGYKSSRANYSSIYAGSQAVGATMSSTTQSIWNGGSATATGGAMDVALSGRGFFTSKDASGELVFSRVGMFSVDKQGYVLDSVGRRAQGFAATDDGTLGAMGDLKVPNGQIAAAATSKLSYVGNMSADWTTPTVTPFDASDSLSFNGSNVTIVHDSLGTEHTLTQYFVQGSGSSVEVHYALDGTTLGTTQTLSFDSKGQLTAPTGTVALNLGTPTGADALSVAVDYAGTTRFAGDATTTYNNADGYASGTLVGTSIDASGAVLAKYSNGQSQMVGTLAIATLPNEQALTAISDTSWTANDGTGAPLFFAAGVGMAGTLTTGMVEQSNVDMTGELVSLMSSQRNYQANSKVLSAENEMMQSLMQAL</sequence>
<dbReference type="NCBIfam" id="TIGR03506">
    <property type="entry name" value="FlgEFG_subfam"/>
    <property type="match status" value="1"/>
</dbReference>
<organism evidence="10 11">
    <name type="scientific">Rubrivivax gelatinosus</name>
    <name type="common">Rhodocyclus gelatinosus</name>
    <name type="synonym">Rhodopseudomonas gelatinosa</name>
    <dbReference type="NCBI Taxonomy" id="28068"/>
    <lineage>
        <taxon>Bacteria</taxon>
        <taxon>Pseudomonadati</taxon>
        <taxon>Pseudomonadota</taxon>
        <taxon>Betaproteobacteria</taxon>
        <taxon>Burkholderiales</taxon>
        <taxon>Sphaerotilaceae</taxon>
        <taxon>Rubrivivax</taxon>
    </lineage>
</organism>
<dbReference type="GO" id="GO:0009424">
    <property type="term" value="C:bacterial-type flagellum hook"/>
    <property type="evidence" value="ECO:0007669"/>
    <property type="project" value="TreeGrafter"/>
</dbReference>
<dbReference type="InterPro" id="IPR037925">
    <property type="entry name" value="FlgE/F/G-like"/>
</dbReference>
<dbReference type="Pfam" id="PF22692">
    <property type="entry name" value="LlgE_F_G_D1"/>
    <property type="match status" value="1"/>
</dbReference>
<accession>A0A4R2MFI3</accession>
<dbReference type="InterPro" id="IPR037058">
    <property type="entry name" value="Falgellar_hook_FlgE_sf"/>
</dbReference>
<keyword evidence="10" id="KW-0966">Cell projection</keyword>
<name>A0A4R2MFI3_RUBGE</name>
<dbReference type="AlphaFoldDB" id="A0A4R2MFI3"/>
<dbReference type="PANTHER" id="PTHR30435:SF1">
    <property type="entry name" value="FLAGELLAR HOOK PROTEIN FLGE"/>
    <property type="match status" value="1"/>
</dbReference>
<dbReference type="RefSeq" id="WP_132646175.1">
    <property type="nucleotide sequence ID" value="NZ_CP181386.1"/>
</dbReference>
<dbReference type="Pfam" id="PF07559">
    <property type="entry name" value="FlgE_D2"/>
    <property type="match status" value="1"/>
</dbReference>
<dbReference type="OrthoDB" id="8578401at2"/>
<dbReference type="Gene3D" id="2.60.98.20">
    <property type="entry name" value="Flagellar hook protein FlgE"/>
    <property type="match status" value="1"/>
</dbReference>
<comment type="caution">
    <text evidence="10">The sequence shown here is derived from an EMBL/GenBank/DDBJ whole genome shotgun (WGS) entry which is preliminary data.</text>
</comment>
<proteinExistence type="inferred from homology"/>
<protein>
    <recommendedName>
        <fullName evidence="3 5">Flagellar hook protein FlgE</fullName>
    </recommendedName>
</protein>
<evidence type="ECO:0000256" key="2">
    <source>
        <dbReference type="ARBA" id="ARBA00009677"/>
    </source>
</evidence>
<reference evidence="10 11" key="1">
    <citation type="submission" date="2019-03" db="EMBL/GenBank/DDBJ databases">
        <title>Genomic Encyclopedia of Type Strains, Phase IV (KMG-IV): sequencing the most valuable type-strain genomes for metagenomic binning, comparative biology and taxonomic classification.</title>
        <authorList>
            <person name="Goeker M."/>
        </authorList>
    </citation>
    <scope>NUCLEOTIDE SEQUENCE [LARGE SCALE GENOMIC DNA]</scope>
    <source>
        <strain evidence="10 11">DSM 1709</strain>
    </source>
</reference>
<dbReference type="GO" id="GO:0005829">
    <property type="term" value="C:cytosol"/>
    <property type="evidence" value="ECO:0007669"/>
    <property type="project" value="TreeGrafter"/>
</dbReference>
<evidence type="ECO:0000313" key="11">
    <source>
        <dbReference type="Proteomes" id="UP000295106"/>
    </source>
</evidence>
<dbReference type="Pfam" id="PF00460">
    <property type="entry name" value="Flg_bb_rod"/>
    <property type="match status" value="1"/>
</dbReference>
<dbReference type="Pfam" id="PF06429">
    <property type="entry name" value="Flg_bbr_C"/>
    <property type="match status" value="1"/>
</dbReference>
<feature type="domain" description="Flagellar basal-body/hook protein C-terminal" evidence="7">
    <location>
        <begin position="349"/>
        <end position="392"/>
    </location>
</feature>
<feature type="domain" description="Flagellar basal body rod protein N-terminal" evidence="6">
    <location>
        <begin position="5"/>
        <end position="33"/>
    </location>
</feature>
<feature type="domain" description="Flagellar hook protein FlgE/F/G-like D1" evidence="9">
    <location>
        <begin position="76"/>
        <end position="137"/>
    </location>
</feature>
<dbReference type="InterPro" id="IPR020013">
    <property type="entry name" value="Flagellar_FlgE/F/G"/>
</dbReference>
<keyword evidence="10" id="KW-0282">Flagellum</keyword>
<dbReference type="GO" id="GO:0071978">
    <property type="term" value="P:bacterial-type flagellum-dependent swarming motility"/>
    <property type="evidence" value="ECO:0007669"/>
    <property type="project" value="TreeGrafter"/>
</dbReference>
<evidence type="ECO:0000256" key="4">
    <source>
        <dbReference type="ARBA" id="ARBA00023143"/>
    </source>
</evidence>
<dbReference type="SUPFAM" id="SSF117143">
    <property type="entry name" value="Flagellar hook protein flgE"/>
    <property type="match status" value="1"/>
</dbReference>
<dbReference type="InterPro" id="IPR011491">
    <property type="entry name" value="FlgE_D2"/>
</dbReference>
<keyword evidence="4 5" id="KW-0975">Bacterial flagellum</keyword>
<dbReference type="GeneID" id="99685598"/>
<evidence type="ECO:0000256" key="1">
    <source>
        <dbReference type="ARBA" id="ARBA00004117"/>
    </source>
</evidence>
<feature type="domain" description="Flagellar hook protein FlgE D2" evidence="8">
    <location>
        <begin position="156"/>
        <end position="275"/>
    </location>
</feature>
<evidence type="ECO:0000259" key="9">
    <source>
        <dbReference type="Pfam" id="PF22692"/>
    </source>
</evidence>
<dbReference type="InterPro" id="IPR053967">
    <property type="entry name" value="LlgE_F_G-like_D1"/>
</dbReference>